<accession>A0ABP9W5G1</accession>
<comment type="caution">
    <text evidence="1">The sequence shown here is derived from an EMBL/GenBank/DDBJ whole genome shotgun (WGS) entry which is preliminary data.</text>
</comment>
<sequence length="167" mass="18540">MIFLSALSIAAYQHVNRPFTTAERIDNSFDFHAIGAYPEVYQFGFHSEVLIAIAKSTPESLQRPSVVASWVRPNTNELVVLFLASSVLIDGLSLRDVDGTVTYIPLRPDQLAETIRKRPSAIDFQIDVPIDAQHMATLESVALTRDNAIATDYFSLRPPHSQQSAEP</sequence>
<dbReference type="RefSeq" id="WP_345689668.1">
    <property type="nucleotide sequence ID" value="NZ_BAABRO010000042.1"/>
</dbReference>
<evidence type="ECO:0000313" key="2">
    <source>
        <dbReference type="Proteomes" id="UP001416858"/>
    </source>
</evidence>
<dbReference type="EMBL" id="BAABRO010000042">
    <property type="protein sequence ID" value="GAA5511193.1"/>
    <property type="molecule type" value="Genomic_DNA"/>
</dbReference>
<name>A0ABP9W5G1_9BACT</name>
<protein>
    <recommendedName>
        <fullName evidence="3">DUF1254 domain-containing protein</fullName>
    </recommendedName>
</protein>
<keyword evidence="2" id="KW-1185">Reference proteome</keyword>
<evidence type="ECO:0008006" key="3">
    <source>
        <dbReference type="Google" id="ProtNLM"/>
    </source>
</evidence>
<proteinExistence type="predicted"/>
<dbReference type="Proteomes" id="UP001416858">
    <property type="component" value="Unassembled WGS sequence"/>
</dbReference>
<evidence type="ECO:0000313" key="1">
    <source>
        <dbReference type="EMBL" id="GAA5511193.1"/>
    </source>
</evidence>
<reference evidence="1 2" key="1">
    <citation type="submission" date="2024-02" db="EMBL/GenBank/DDBJ databases">
        <title>Rhodopirellula caenicola NBRC 110016.</title>
        <authorList>
            <person name="Ichikawa N."/>
            <person name="Katano-Makiyama Y."/>
            <person name="Hidaka K."/>
        </authorList>
    </citation>
    <scope>NUCLEOTIDE SEQUENCE [LARGE SCALE GENOMIC DNA]</scope>
    <source>
        <strain evidence="1 2">NBRC 110016</strain>
    </source>
</reference>
<organism evidence="1 2">
    <name type="scientific">Novipirellula caenicola</name>
    <dbReference type="NCBI Taxonomy" id="1536901"/>
    <lineage>
        <taxon>Bacteria</taxon>
        <taxon>Pseudomonadati</taxon>
        <taxon>Planctomycetota</taxon>
        <taxon>Planctomycetia</taxon>
        <taxon>Pirellulales</taxon>
        <taxon>Pirellulaceae</taxon>
        <taxon>Novipirellula</taxon>
    </lineage>
</organism>
<gene>
    <name evidence="1" type="ORF">Rcae01_06709</name>
</gene>